<proteinExistence type="predicted"/>
<comment type="caution">
    <text evidence="1">The sequence shown here is derived from an EMBL/GenBank/DDBJ whole genome shotgun (WGS) entry which is preliminary data.</text>
</comment>
<sequence>MISRHLNTVEETKLFLRQGRTIEDENKSNDRCSMQERSLRVKIFQSNVNGSSSEGLIGIIQLQLAQSTKFISIGRCAYMNMDKKMSCNTFEANHFYPRTQQAHIF</sequence>
<reference evidence="1 2" key="1">
    <citation type="journal article" date="2014" name="Genome Biol. Evol.">
        <title>The genome of the myxosporean Thelohanellus kitauei shows adaptations to nutrient acquisition within its fish host.</title>
        <authorList>
            <person name="Yang Y."/>
            <person name="Xiong J."/>
            <person name="Zhou Z."/>
            <person name="Huo F."/>
            <person name="Miao W."/>
            <person name="Ran C."/>
            <person name="Liu Y."/>
            <person name="Zhang J."/>
            <person name="Feng J."/>
            <person name="Wang M."/>
            <person name="Wang M."/>
            <person name="Wang L."/>
            <person name="Yao B."/>
        </authorList>
    </citation>
    <scope>NUCLEOTIDE SEQUENCE [LARGE SCALE GENOMIC DNA]</scope>
    <source>
        <strain evidence="1">Wuqing</strain>
    </source>
</reference>
<name>A0A0C2M4J8_THEKT</name>
<evidence type="ECO:0000313" key="2">
    <source>
        <dbReference type="Proteomes" id="UP000031668"/>
    </source>
</evidence>
<dbReference type="EMBL" id="JWZT01005165">
    <property type="protein sequence ID" value="KII61970.1"/>
    <property type="molecule type" value="Genomic_DNA"/>
</dbReference>
<keyword evidence="2" id="KW-1185">Reference proteome</keyword>
<dbReference type="AlphaFoldDB" id="A0A0C2M4J8"/>
<dbReference type="Proteomes" id="UP000031668">
    <property type="component" value="Unassembled WGS sequence"/>
</dbReference>
<protein>
    <submittedName>
        <fullName evidence="1">Uncharacterized protein</fullName>
    </submittedName>
</protein>
<accession>A0A0C2M4J8</accession>
<organism evidence="1 2">
    <name type="scientific">Thelohanellus kitauei</name>
    <name type="common">Myxosporean</name>
    <dbReference type="NCBI Taxonomy" id="669202"/>
    <lineage>
        <taxon>Eukaryota</taxon>
        <taxon>Metazoa</taxon>
        <taxon>Cnidaria</taxon>
        <taxon>Myxozoa</taxon>
        <taxon>Myxosporea</taxon>
        <taxon>Bivalvulida</taxon>
        <taxon>Platysporina</taxon>
        <taxon>Myxobolidae</taxon>
        <taxon>Thelohanellus</taxon>
    </lineage>
</organism>
<evidence type="ECO:0000313" key="1">
    <source>
        <dbReference type="EMBL" id="KII61970.1"/>
    </source>
</evidence>
<gene>
    <name evidence="1" type="ORF">RF11_14281</name>
</gene>